<sequence length="67" mass="7770">MFQDFQPRALEQLKVQKFNTTQNLNLDDKLQPQKAKCSCDLPKQHSMRTQMPLLTCMLTRPSKTSST</sequence>
<name>A0A068V3Q2_COFCA</name>
<protein>
    <submittedName>
        <fullName evidence="1">Uncharacterized protein</fullName>
    </submittedName>
</protein>
<gene>
    <name evidence="1" type="ORF">GSCOC_T00042709001</name>
</gene>
<organism evidence="1 2">
    <name type="scientific">Coffea canephora</name>
    <name type="common">Robusta coffee</name>
    <dbReference type="NCBI Taxonomy" id="49390"/>
    <lineage>
        <taxon>Eukaryota</taxon>
        <taxon>Viridiplantae</taxon>
        <taxon>Streptophyta</taxon>
        <taxon>Embryophyta</taxon>
        <taxon>Tracheophyta</taxon>
        <taxon>Spermatophyta</taxon>
        <taxon>Magnoliopsida</taxon>
        <taxon>eudicotyledons</taxon>
        <taxon>Gunneridae</taxon>
        <taxon>Pentapetalae</taxon>
        <taxon>asterids</taxon>
        <taxon>lamiids</taxon>
        <taxon>Gentianales</taxon>
        <taxon>Rubiaceae</taxon>
        <taxon>Ixoroideae</taxon>
        <taxon>Gardenieae complex</taxon>
        <taxon>Bertiereae - Coffeeae clade</taxon>
        <taxon>Coffeeae</taxon>
        <taxon>Coffea</taxon>
    </lineage>
</organism>
<dbReference type="Proteomes" id="UP000295252">
    <property type="component" value="Chromosome V"/>
</dbReference>
<reference evidence="2" key="1">
    <citation type="journal article" date="2014" name="Science">
        <title>The coffee genome provides insight into the convergent evolution of caffeine biosynthesis.</title>
        <authorList>
            <person name="Denoeud F."/>
            <person name="Carretero-Paulet L."/>
            <person name="Dereeper A."/>
            <person name="Droc G."/>
            <person name="Guyot R."/>
            <person name="Pietrella M."/>
            <person name="Zheng C."/>
            <person name="Alberti A."/>
            <person name="Anthony F."/>
            <person name="Aprea G."/>
            <person name="Aury J.M."/>
            <person name="Bento P."/>
            <person name="Bernard M."/>
            <person name="Bocs S."/>
            <person name="Campa C."/>
            <person name="Cenci A."/>
            <person name="Combes M.C."/>
            <person name="Crouzillat D."/>
            <person name="Da Silva C."/>
            <person name="Daddiego L."/>
            <person name="De Bellis F."/>
            <person name="Dussert S."/>
            <person name="Garsmeur O."/>
            <person name="Gayraud T."/>
            <person name="Guignon V."/>
            <person name="Jahn K."/>
            <person name="Jamilloux V."/>
            <person name="Joet T."/>
            <person name="Labadie K."/>
            <person name="Lan T."/>
            <person name="Leclercq J."/>
            <person name="Lepelley M."/>
            <person name="Leroy T."/>
            <person name="Li L.T."/>
            <person name="Librado P."/>
            <person name="Lopez L."/>
            <person name="Munoz A."/>
            <person name="Noel B."/>
            <person name="Pallavicini A."/>
            <person name="Perrotta G."/>
            <person name="Poncet V."/>
            <person name="Pot D."/>
            <person name="Priyono X."/>
            <person name="Rigoreau M."/>
            <person name="Rouard M."/>
            <person name="Rozas J."/>
            <person name="Tranchant-Dubreuil C."/>
            <person name="VanBuren R."/>
            <person name="Zhang Q."/>
            <person name="Andrade A.C."/>
            <person name="Argout X."/>
            <person name="Bertrand B."/>
            <person name="de Kochko A."/>
            <person name="Graziosi G."/>
            <person name="Henry R.J."/>
            <person name="Jayarama X."/>
            <person name="Ming R."/>
            <person name="Nagai C."/>
            <person name="Rounsley S."/>
            <person name="Sankoff D."/>
            <person name="Giuliano G."/>
            <person name="Albert V.A."/>
            <person name="Wincker P."/>
            <person name="Lashermes P."/>
        </authorList>
    </citation>
    <scope>NUCLEOTIDE SEQUENCE [LARGE SCALE GENOMIC DNA]</scope>
    <source>
        <strain evidence="2">cv. DH200-94</strain>
    </source>
</reference>
<dbReference type="InParanoid" id="A0A068V3Q2"/>
<dbReference type="EMBL" id="HG739179">
    <property type="protein sequence ID" value="CDP15129.1"/>
    <property type="molecule type" value="Genomic_DNA"/>
</dbReference>
<evidence type="ECO:0000313" key="2">
    <source>
        <dbReference type="Proteomes" id="UP000295252"/>
    </source>
</evidence>
<keyword evidence="2" id="KW-1185">Reference proteome</keyword>
<dbReference type="Gramene" id="CDP15129">
    <property type="protein sequence ID" value="CDP15129"/>
    <property type="gene ID" value="GSCOC_T00042709001"/>
</dbReference>
<evidence type="ECO:0000313" key="1">
    <source>
        <dbReference type="EMBL" id="CDP15129.1"/>
    </source>
</evidence>
<proteinExistence type="predicted"/>
<dbReference type="AlphaFoldDB" id="A0A068V3Q2"/>
<accession>A0A068V3Q2</accession>